<accession>A0A0A2M3U5</accession>
<evidence type="ECO:0000259" key="2">
    <source>
        <dbReference type="PROSITE" id="PS50234"/>
    </source>
</evidence>
<dbReference type="Gene3D" id="3.40.50.410">
    <property type="entry name" value="von Willebrand factor, type A domain"/>
    <property type="match status" value="1"/>
</dbReference>
<dbReference type="EMBL" id="JRLX01000005">
    <property type="protein sequence ID" value="KGO87307.1"/>
    <property type="molecule type" value="Genomic_DNA"/>
</dbReference>
<dbReference type="STRING" id="1121895.GCA_000378485_02227"/>
<dbReference type="NCBIfam" id="NF045639">
    <property type="entry name" value="GCX_COOH"/>
    <property type="match status" value="1"/>
</dbReference>
<dbReference type="InterPro" id="IPR026444">
    <property type="entry name" value="Secre_tail"/>
</dbReference>
<organism evidence="3 4">
    <name type="scientific">Flavobacterium rivuli WB 3.3-2 = DSM 21788</name>
    <dbReference type="NCBI Taxonomy" id="1121895"/>
    <lineage>
        <taxon>Bacteria</taxon>
        <taxon>Pseudomonadati</taxon>
        <taxon>Bacteroidota</taxon>
        <taxon>Flavobacteriia</taxon>
        <taxon>Flavobacteriales</taxon>
        <taxon>Flavobacteriaceae</taxon>
        <taxon>Flavobacterium</taxon>
    </lineage>
</organism>
<dbReference type="PROSITE" id="PS50234">
    <property type="entry name" value="VWFA"/>
    <property type="match status" value="1"/>
</dbReference>
<dbReference type="Proteomes" id="UP000030152">
    <property type="component" value="Unassembled WGS sequence"/>
</dbReference>
<evidence type="ECO:0000313" key="4">
    <source>
        <dbReference type="Proteomes" id="UP000030152"/>
    </source>
</evidence>
<dbReference type="eggNOG" id="ENOG503416R">
    <property type="taxonomic scope" value="Bacteria"/>
</dbReference>
<keyword evidence="1" id="KW-0732">Signal</keyword>
<dbReference type="AlphaFoldDB" id="A0A0A2M3U5"/>
<reference evidence="3 4" key="1">
    <citation type="submission" date="2013-09" db="EMBL/GenBank/DDBJ databases">
        <authorList>
            <person name="Zeng Z."/>
            <person name="Chen C."/>
        </authorList>
    </citation>
    <scope>NUCLEOTIDE SEQUENCE [LARGE SCALE GENOMIC DNA]</scope>
    <source>
        <strain evidence="3 4">WB 3.3-2</strain>
    </source>
</reference>
<sequence>MGLKSFGQADVIIWIDNSQSITDAEFVNMKSSIENIIINVLECNENRVAVVHYGGTYIGGFNPKIYIESDFTNNVTIANSFIRRSVGTSDYAHEALGLIGKALDNILDANIISTQKTLNRSASNNLVIYMFTDAFRASSLAASYLVNRTSNQLNTNAAFTNYTAFKNNRHAKFVVTHIPPTEAYNESLNASAAISSFGGTYTGTVESYPADPDGPGVSGRYLMVTDDFNLSIDEIDSITGFICTISDGCPPYLTLVSPTNNVTSGIDNRQIKYDIMASNTISTSAEANYLAGNSVYLGSDFYTANNSLFLAKINDCETGNASTSRKAAPENSIEEVLENKSLSVHPNPASGNVTISSSKNITNVTITSFDGKTMYSQKLQDDVTTHSITITDFKQGIYIVNITIGTGETLTERLIVK</sequence>
<dbReference type="Pfam" id="PF00092">
    <property type="entry name" value="VWA"/>
    <property type="match status" value="1"/>
</dbReference>
<evidence type="ECO:0000313" key="3">
    <source>
        <dbReference type="EMBL" id="KGO87307.1"/>
    </source>
</evidence>
<dbReference type="InterPro" id="IPR055015">
    <property type="entry name" value="GCX_COOH"/>
</dbReference>
<evidence type="ECO:0000256" key="1">
    <source>
        <dbReference type="ARBA" id="ARBA00022729"/>
    </source>
</evidence>
<comment type="caution">
    <text evidence="3">The sequence shown here is derived from an EMBL/GenBank/DDBJ whole genome shotgun (WGS) entry which is preliminary data.</text>
</comment>
<feature type="domain" description="VWFA" evidence="2">
    <location>
        <begin position="10"/>
        <end position="242"/>
    </location>
</feature>
<name>A0A0A2M3U5_9FLAO</name>
<dbReference type="NCBIfam" id="TIGR04183">
    <property type="entry name" value="Por_Secre_tail"/>
    <property type="match status" value="1"/>
</dbReference>
<dbReference type="InterPro" id="IPR036465">
    <property type="entry name" value="vWFA_dom_sf"/>
</dbReference>
<dbReference type="InterPro" id="IPR002035">
    <property type="entry name" value="VWF_A"/>
</dbReference>
<gene>
    <name evidence="3" type="ORF">Q765_06470</name>
</gene>
<protein>
    <recommendedName>
        <fullName evidence="2">VWFA domain-containing protein</fullName>
    </recommendedName>
</protein>
<keyword evidence="4" id="KW-1185">Reference proteome</keyword>
<dbReference type="SUPFAM" id="SSF53300">
    <property type="entry name" value="vWA-like"/>
    <property type="match status" value="1"/>
</dbReference>
<proteinExistence type="predicted"/>
<dbReference type="Pfam" id="PF18962">
    <property type="entry name" value="Por_Secre_tail"/>
    <property type="match status" value="1"/>
</dbReference>